<dbReference type="Pfam" id="PF13559">
    <property type="entry name" value="DUF4129"/>
    <property type="match status" value="1"/>
</dbReference>
<keyword evidence="1" id="KW-1133">Transmembrane helix</keyword>
<sequence>MPTQAYLLRNIKYMHRFIATFFAFIIALMFFNMARAGVKKPVIKKVPAQERLDTSKIQVKKFDASAVNKFRADKNFNYNEAQDDTSLWTRFWAWVWDKLFGWIKYTRYGGTILEYVLIAAAVGLLIYVISKSLDIDPIKLWRGEARKIDMPYSESLENIHEISFDSEIEKAIAQNNYRLAVRLLYLKCLKQLSDTQLIQWQIDKTNAAYIHELTDPGQQQTFKLITRQFEYVWYGNFGIDKQAFSTIDALFQDFKKQLP</sequence>
<proteinExistence type="predicted"/>
<dbReference type="STRING" id="652787.SAMN05216490_0392"/>
<keyword evidence="4" id="KW-1185">Reference proteome</keyword>
<dbReference type="InterPro" id="IPR025403">
    <property type="entry name" value="TgpA-like_C"/>
</dbReference>
<dbReference type="Proteomes" id="UP000199679">
    <property type="component" value="Chromosome I"/>
</dbReference>
<protein>
    <recommendedName>
        <fullName evidence="2">Protein-glutamine gamma-glutamyltransferase-like C-terminal domain-containing protein</fullName>
    </recommendedName>
</protein>
<feature type="transmembrane region" description="Helical" evidence="1">
    <location>
        <begin position="13"/>
        <end position="34"/>
    </location>
</feature>
<keyword evidence="1" id="KW-0812">Transmembrane</keyword>
<feature type="domain" description="Protein-glutamine gamma-glutamyltransferase-like C-terminal" evidence="2">
    <location>
        <begin position="184"/>
        <end position="247"/>
    </location>
</feature>
<name>A0A1H1NTL6_MUCMA</name>
<evidence type="ECO:0000256" key="1">
    <source>
        <dbReference type="SAM" id="Phobius"/>
    </source>
</evidence>
<evidence type="ECO:0000313" key="4">
    <source>
        <dbReference type="Proteomes" id="UP000199679"/>
    </source>
</evidence>
<evidence type="ECO:0000313" key="3">
    <source>
        <dbReference type="EMBL" id="SDS02130.1"/>
    </source>
</evidence>
<reference evidence="3 4" key="1">
    <citation type="submission" date="2016-10" db="EMBL/GenBank/DDBJ databases">
        <authorList>
            <person name="de Groot N.N."/>
        </authorList>
    </citation>
    <scope>NUCLEOTIDE SEQUENCE [LARGE SCALE GENOMIC DNA]</scope>
    <source>
        <strain evidence="3 4">MP1X4</strain>
    </source>
</reference>
<dbReference type="EMBL" id="LT629740">
    <property type="protein sequence ID" value="SDS02130.1"/>
    <property type="molecule type" value="Genomic_DNA"/>
</dbReference>
<keyword evidence="1" id="KW-0472">Membrane</keyword>
<dbReference type="AlphaFoldDB" id="A0A1H1NTL6"/>
<accession>A0A1H1NTL6</accession>
<organism evidence="3 4">
    <name type="scientific">Mucilaginibacter mallensis</name>
    <dbReference type="NCBI Taxonomy" id="652787"/>
    <lineage>
        <taxon>Bacteria</taxon>
        <taxon>Pseudomonadati</taxon>
        <taxon>Bacteroidota</taxon>
        <taxon>Sphingobacteriia</taxon>
        <taxon>Sphingobacteriales</taxon>
        <taxon>Sphingobacteriaceae</taxon>
        <taxon>Mucilaginibacter</taxon>
    </lineage>
</organism>
<evidence type="ECO:0000259" key="2">
    <source>
        <dbReference type="Pfam" id="PF13559"/>
    </source>
</evidence>
<feature type="transmembrane region" description="Helical" evidence="1">
    <location>
        <begin position="112"/>
        <end position="130"/>
    </location>
</feature>
<gene>
    <name evidence="3" type="ORF">SAMN05216490_0392</name>
</gene>